<dbReference type="RefSeq" id="WP_161314418.1">
    <property type="nucleotide sequence ID" value="NZ_WTUW01000001.1"/>
</dbReference>
<accession>A0A6L8W5W1</accession>
<keyword evidence="3" id="KW-1185">Reference proteome</keyword>
<gene>
    <name evidence="2" type="ORF">GQE98_04405</name>
</gene>
<organism evidence="2 3">
    <name type="scientific">Sneathiella litorea</name>
    <dbReference type="NCBI Taxonomy" id="2606216"/>
    <lineage>
        <taxon>Bacteria</taxon>
        <taxon>Pseudomonadati</taxon>
        <taxon>Pseudomonadota</taxon>
        <taxon>Alphaproteobacteria</taxon>
        <taxon>Sneathiellales</taxon>
        <taxon>Sneathiellaceae</taxon>
        <taxon>Sneathiella</taxon>
    </lineage>
</organism>
<evidence type="ECO:0008006" key="4">
    <source>
        <dbReference type="Google" id="ProtNLM"/>
    </source>
</evidence>
<feature type="transmembrane region" description="Helical" evidence="1">
    <location>
        <begin position="72"/>
        <end position="90"/>
    </location>
</feature>
<dbReference type="Proteomes" id="UP000476030">
    <property type="component" value="Unassembled WGS sequence"/>
</dbReference>
<sequence>MKTPLPPSSAESWFRKHILWPDETLFWSGRPDIFRSLFFNFWFCPVGAFLTVLLIMFLWTTETVGDIRLPEAVFALGSLWLLLSPLRYGWRAYRTAYFVTDKRAIILRKGLFRVHETAFFADDITDFRLKRFDRARGDIRLRFSKAKAPNPYQEDKEKWAPGSSGSIISWSGSAPFLMYNDGFWGAEDITAAADALKKLTAKSRS</sequence>
<evidence type="ECO:0000256" key="1">
    <source>
        <dbReference type="SAM" id="Phobius"/>
    </source>
</evidence>
<evidence type="ECO:0000313" key="3">
    <source>
        <dbReference type="Proteomes" id="UP000476030"/>
    </source>
</evidence>
<dbReference type="AlphaFoldDB" id="A0A6L8W5W1"/>
<reference evidence="2 3" key="1">
    <citation type="submission" date="2019-12" db="EMBL/GenBank/DDBJ databases">
        <title>Snethiella sp. nov. sp. isolated from sea sand.</title>
        <authorList>
            <person name="Kim J."/>
            <person name="Jeong S.E."/>
            <person name="Jung H.S."/>
            <person name="Jeon C.O."/>
        </authorList>
    </citation>
    <scope>NUCLEOTIDE SEQUENCE [LARGE SCALE GENOMIC DNA]</scope>
    <source>
        <strain evidence="2 3">DP05</strain>
    </source>
</reference>
<comment type="caution">
    <text evidence="2">The sequence shown here is derived from an EMBL/GenBank/DDBJ whole genome shotgun (WGS) entry which is preliminary data.</text>
</comment>
<keyword evidence="1" id="KW-0472">Membrane</keyword>
<evidence type="ECO:0000313" key="2">
    <source>
        <dbReference type="EMBL" id="MZR29873.1"/>
    </source>
</evidence>
<name>A0A6L8W5W1_9PROT</name>
<dbReference type="EMBL" id="WTUW01000001">
    <property type="protein sequence ID" value="MZR29873.1"/>
    <property type="molecule type" value="Genomic_DNA"/>
</dbReference>
<protein>
    <recommendedName>
        <fullName evidence="4">PH domain-containing protein</fullName>
    </recommendedName>
</protein>
<feature type="transmembrane region" description="Helical" evidence="1">
    <location>
        <begin position="37"/>
        <end position="60"/>
    </location>
</feature>
<keyword evidence="1" id="KW-1133">Transmembrane helix</keyword>
<keyword evidence="1" id="KW-0812">Transmembrane</keyword>
<proteinExistence type="predicted"/>